<reference evidence="6" key="1">
    <citation type="submission" date="2021-01" db="EMBL/GenBank/DDBJ databases">
        <authorList>
            <person name="Corre E."/>
            <person name="Pelletier E."/>
            <person name="Niang G."/>
            <person name="Scheremetjew M."/>
            <person name="Finn R."/>
            <person name="Kale V."/>
            <person name="Holt S."/>
            <person name="Cochrane G."/>
            <person name="Meng A."/>
            <person name="Brown T."/>
            <person name="Cohen L."/>
        </authorList>
    </citation>
    <scope>NUCLEOTIDE SEQUENCE</scope>
    <source>
        <strain evidence="6">B650</strain>
    </source>
</reference>
<feature type="compositionally biased region" description="Low complexity" evidence="4">
    <location>
        <begin position="103"/>
        <end position="115"/>
    </location>
</feature>
<dbReference type="GO" id="GO:0005506">
    <property type="term" value="F:iron ion binding"/>
    <property type="evidence" value="ECO:0007669"/>
    <property type="project" value="InterPro"/>
</dbReference>
<keyword evidence="3" id="KW-0560">Oxidoreductase</keyword>
<dbReference type="SMART" id="SM00702">
    <property type="entry name" value="P4Hc"/>
    <property type="match status" value="1"/>
</dbReference>
<dbReference type="GO" id="GO:0051213">
    <property type="term" value="F:dioxygenase activity"/>
    <property type="evidence" value="ECO:0007669"/>
    <property type="project" value="UniProtKB-KW"/>
</dbReference>
<dbReference type="AlphaFoldDB" id="A0A7S2LKZ5"/>
<protein>
    <recommendedName>
        <fullName evidence="5">Prolyl 4-hydroxylase alpha subunit domain-containing protein</fullName>
    </recommendedName>
</protein>
<evidence type="ECO:0000256" key="3">
    <source>
        <dbReference type="ARBA" id="ARBA00023002"/>
    </source>
</evidence>
<evidence type="ECO:0000256" key="4">
    <source>
        <dbReference type="SAM" id="MobiDB-lite"/>
    </source>
</evidence>
<feature type="compositionally biased region" description="Low complexity" evidence="4">
    <location>
        <begin position="10"/>
        <end position="26"/>
    </location>
</feature>
<evidence type="ECO:0000256" key="1">
    <source>
        <dbReference type="ARBA" id="ARBA00001961"/>
    </source>
</evidence>
<dbReference type="EMBL" id="HBGY01031207">
    <property type="protein sequence ID" value="CAD9609428.1"/>
    <property type="molecule type" value="Transcribed_RNA"/>
</dbReference>
<keyword evidence="2" id="KW-0223">Dioxygenase</keyword>
<proteinExistence type="predicted"/>
<feature type="domain" description="Prolyl 4-hydroxylase alpha subunit" evidence="5">
    <location>
        <begin position="256"/>
        <end position="420"/>
    </location>
</feature>
<dbReference type="GO" id="GO:0016705">
    <property type="term" value="F:oxidoreductase activity, acting on paired donors, with incorporation or reduction of molecular oxygen"/>
    <property type="evidence" value="ECO:0007669"/>
    <property type="project" value="InterPro"/>
</dbReference>
<evidence type="ECO:0000256" key="2">
    <source>
        <dbReference type="ARBA" id="ARBA00022964"/>
    </source>
</evidence>
<evidence type="ECO:0000313" key="6">
    <source>
        <dbReference type="EMBL" id="CAD9609428.1"/>
    </source>
</evidence>
<comment type="cofactor">
    <cofactor evidence="1">
        <name>L-ascorbate</name>
        <dbReference type="ChEBI" id="CHEBI:38290"/>
    </cofactor>
</comment>
<feature type="compositionally biased region" description="Basic and acidic residues" evidence="4">
    <location>
        <begin position="80"/>
        <end position="102"/>
    </location>
</feature>
<feature type="compositionally biased region" description="Polar residues" evidence="4">
    <location>
        <begin position="62"/>
        <end position="72"/>
    </location>
</feature>
<sequence length="435" mass="47559">MGLNQSCLANKNSSSSSKNKSKQSGSCGVNKGASNHRGSRRGDAAAGVTMNISRGTSKDVQNKPGTSSSPMSLSPPGKRIALDVDRTSKYTREDSPLPRSNRESSSSQFSSDSESYVPSFHGMSSKAVIDDRPSIVVRSVSTNEGRHLYVIRSTLTDQIHWAAKEGVERTYMATGVPRGVSSDISDVVGGLSSMTPAHSAEAKQRRRVMMNVSSIIPQANQRQRGIAGRNGACFTPESINLTSHKPVELVCLNEDSRIFACDIGLTKEQCDTIISTSEKCSKGSYAAYTYAKQTIGCREHDDLANVCEAPVMIACKTIMYAFEQHDLVLDDREPHIVKYDISKKERQKLDMHTDKSEWTFLIALSEGQNEDFCGGGTFFEDLDSTIHLQRGQAIIFPGKLRHKGQKITKGTRFLLVGFLVDKPGKESESSKDGTR</sequence>
<organism evidence="6">
    <name type="scientific">Leptocylindrus danicus</name>
    <dbReference type="NCBI Taxonomy" id="163516"/>
    <lineage>
        <taxon>Eukaryota</taxon>
        <taxon>Sar</taxon>
        <taxon>Stramenopiles</taxon>
        <taxon>Ochrophyta</taxon>
        <taxon>Bacillariophyta</taxon>
        <taxon>Coscinodiscophyceae</taxon>
        <taxon>Chaetocerotophycidae</taxon>
        <taxon>Leptocylindrales</taxon>
        <taxon>Leptocylindraceae</taxon>
        <taxon>Leptocylindrus</taxon>
    </lineage>
</organism>
<dbReference type="GO" id="GO:0031418">
    <property type="term" value="F:L-ascorbic acid binding"/>
    <property type="evidence" value="ECO:0007669"/>
    <property type="project" value="InterPro"/>
</dbReference>
<gene>
    <name evidence="6" type="ORF">LDAN0321_LOCUS19451</name>
</gene>
<evidence type="ECO:0000259" key="5">
    <source>
        <dbReference type="SMART" id="SM00702"/>
    </source>
</evidence>
<feature type="region of interest" description="Disordered" evidence="4">
    <location>
        <begin position="1"/>
        <end position="117"/>
    </location>
</feature>
<dbReference type="InterPro" id="IPR006620">
    <property type="entry name" value="Pro_4_hyd_alph"/>
</dbReference>
<dbReference type="Gene3D" id="2.60.120.620">
    <property type="entry name" value="q2cbj1_9rhob like domain"/>
    <property type="match status" value="1"/>
</dbReference>
<accession>A0A7S2LKZ5</accession>
<name>A0A7S2LKZ5_9STRA</name>